<comment type="subcellular location">
    <subcellularLocation>
        <location evidence="1">Membrane</location>
    </subcellularLocation>
</comment>
<keyword evidence="3 5" id="KW-1133">Transmembrane helix</keyword>
<evidence type="ECO:0000256" key="5">
    <source>
        <dbReference type="SAM" id="Phobius"/>
    </source>
</evidence>
<sequence>RNQLQFKMISTLVNLSVWGAQFGTQLWVTFVHGPSLFRALSSETFQEVQSIIFPCYFLSQSILSTALLGSYIQLRGSAQQHFSLTRLAQNNLGIMAVLCASTASAWLHQLYLGPLVSQALKRKDKTAFRRLHGLSMALNMGGIAASVVYLVHLARHCRL</sequence>
<keyword evidence="4 5" id="KW-0472">Membrane</keyword>
<organism evidence="7 8">
    <name type="scientific">Macrostomum lignano</name>
    <dbReference type="NCBI Taxonomy" id="282301"/>
    <lineage>
        <taxon>Eukaryota</taxon>
        <taxon>Metazoa</taxon>
        <taxon>Spiralia</taxon>
        <taxon>Lophotrochozoa</taxon>
        <taxon>Platyhelminthes</taxon>
        <taxon>Rhabditophora</taxon>
        <taxon>Macrostomorpha</taxon>
        <taxon>Macrostomida</taxon>
        <taxon>Macrostomidae</taxon>
        <taxon>Macrostomum</taxon>
    </lineage>
</organism>
<dbReference type="EMBL" id="NIVC01000424">
    <property type="protein sequence ID" value="PAA83287.1"/>
    <property type="molecule type" value="Genomic_DNA"/>
</dbReference>
<feature type="non-terminal residue" evidence="7">
    <location>
        <position position="1"/>
    </location>
</feature>
<dbReference type="AlphaFoldDB" id="A0A267GCV4"/>
<keyword evidence="2 5" id="KW-0812">Transmembrane</keyword>
<dbReference type="OrthoDB" id="1641132at2759"/>
<evidence type="ECO:0000313" key="7">
    <source>
        <dbReference type="EMBL" id="PAA83287.1"/>
    </source>
</evidence>
<gene>
    <name evidence="7" type="ORF">BOX15_Mlig018713g1</name>
</gene>
<feature type="domain" description="TMEM205-like" evidence="6">
    <location>
        <begin position="18"/>
        <end position="122"/>
    </location>
</feature>
<name>A0A267GCV4_9PLAT</name>
<feature type="transmembrane region" description="Helical" evidence="5">
    <location>
        <begin position="12"/>
        <end position="31"/>
    </location>
</feature>
<dbReference type="PANTHER" id="PTHR23241:SF102">
    <property type="entry name" value="LD23009P"/>
    <property type="match status" value="1"/>
</dbReference>
<protein>
    <recommendedName>
        <fullName evidence="6">TMEM205-like domain-containing protein</fullName>
    </recommendedName>
</protein>
<feature type="transmembrane region" description="Helical" evidence="5">
    <location>
        <begin position="131"/>
        <end position="151"/>
    </location>
</feature>
<evidence type="ECO:0000256" key="2">
    <source>
        <dbReference type="ARBA" id="ARBA00022692"/>
    </source>
</evidence>
<dbReference type="GO" id="GO:0016020">
    <property type="term" value="C:membrane"/>
    <property type="evidence" value="ECO:0007669"/>
    <property type="project" value="UniProtKB-SubCell"/>
</dbReference>
<dbReference type="InterPro" id="IPR053009">
    <property type="entry name" value="Xanthocillin_Biosynth-Assoc"/>
</dbReference>
<evidence type="ECO:0000256" key="3">
    <source>
        <dbReference type="ARBA" id="ARBA00022989"/>
    </source>
</evidence>
<reference evidence="7 8" key="1">
    <citation type="submission" date="2017-06" db="EMBL/GenBank/DDBJ databases">
        <title>A platform for efficient transgenesis in Macrostomum lignano, a flatworm model organism for stem cell research.</title>
        <authorList>
            <person name="Berezikov E."/>
        </authorList>
    </citation>
    <scope>NUCLEOTIDE SEQUENCE [LARGE SCALE GENOMIC DNA]</scope>
    <source>
        <strain evidence="7">DV1</strain>
        <tissue evidence="7">Whole organism</tissue>
    </source>
</reference>
<comment type="caution">
    <text evidence="7">The sequence shown here is derived from an EMBL/GenBank/DDBJ whole genome shotgun (WGS) entry which is preliminary data.</text>
</comment>
<evidence type="ECO:0000256" key="4">
    <source>
        <dbReference type="ARBA" id="ARBA00023136"/>
    </source>
</evidence>
<proteinExistence type="predicted"/>
<dbReference type="Pfam" id="PF13664">
    <property type="entry name" value="DUF4149"/>
    <property type="match status" value="1"/>
</dbReference>
<evidence type="ECO:0000256" key="1">
    <source>
        <dbReference type="ARBA" id="ARBA00004370"/>
    </source>
</evidence>
<dbReference type="PANTHER" id="PTHR23241">
    <property type="entry name" value="LATE EMBRYOGENESIS ABUNDANT PLANTS LEA-RELATED"/>
    <property type="match status" value="1"/>
</dbReference>
<evidence type="ECO:0000259" key="6">
    <source>
        <dbReference type="Pfam" id="PF13664"/>
    </source>
</evidence>
<evidence type="ECO:0000313" key="8">
    <source>
        <dbReference type="Proteomes" id="UP000215902"/>
    </source>
</evidence>
<keyword evidence="8" id="KW-1185">Reference proteome</keyword>
<dbReference type="InterPro" id="IPR025423">
    <property type="entry name" value="TMEM205-like"/>
</dbReference>
<dbReference type="Proteomes" id="UP000215902">
    <property type="component" value="Unassembled WGS sequence"/>
</dbReference>
<feature type="transmembrane region" description="Helical" evidence="5">
    <location>
        <begin position="51"/>
        <end position="72"/>
    </location>
</feature>
<feature type="transmembrane region" description="Helical" evidence="5">
    <location>
        <begin position="92"/>
        <end position="111"/>
    </location>
</feature>
<accession>A0A267GCV4</accession>